<reference evidence="1" key="1">
    <citation type="journal article" date="2023" name="Mol. Phylogenet. Evol.">
        <title>Genome-scale phylogeny and comparative genomics of the fungal order Sordariales.</title>
        <authorList>
            <person name="Hensen N."/>
            <person name="Bonometti L."/>
            <person name="Westerberg I."/>
            <person name="Brannstrom I.O."/>
            <person name="Guillou S."/>
            <person name="Cros-Aarteil S."/>
            <person name="Calhoun S."/>
            <person name="Haridas S."/>
            <person name="Kuo A."/>
            <person name="Mondo S."/>
            <person name="Pangilinan J."/>
            <person name="Riley R."/>
            <person name="LaButti K."/>
            <person name="Andreopoulos B."/>
            <person name="Lipzen A."/>
            <person name="Chen C."/>
            <person name="Yan M."/>
            <person name="Daum C."/>
            <person name="Ng V."/>
            <person name="Clum A."/>
            <person name="Steindorff A."/>
            <person name="Ohm R.A."/>
            <person name="Martin F."/>
            <person name="Silar P."/>
            <person name="Natvig D.O."/>
            <person name="Lalanne C."/>
            <person name="Gautier V."/>
            <person name="Ament-Velasquez S.L."/>
            <person name="Kruys A."/>
            <person name="Hutchinson M.I."/>
            <person name="Powell A.J."/>
            <person name="Barry K."/>
            <person name="Miller A.N."/>
            <person name="Grigoriev I.V."/>
            <person name="Debuchy R."/>
            <person name="Gladieux P."/>
            <person name="Hiltunen Thoren M."/>
            <person name="Johannesson H."/>
        </authorList>
    </citation>
    <scope>NUCLEOTIDE SEQUENCE</scope>
    <source>
        <strain evidence="1">CBS 626.80</strain>
    </source>
</reference>
<evidence type="ECO:0000313" key="1">
    <source>
        <dbReference type="EMBL" id="KAK3953547.1"/>
    </source>
</evidence>
<name>A0AAN6P0Z0_9PEZI</name>
<accession>A0AAN6P0Z0</accession>
<reference evidence="1" key="2">
    <citation type="submission" date="2023-06" db="EMBL/GenBank/DDBJ databases">
        <authorList>
            <consortium name="Lawrence Berkeley National Laboratory"/>
            <person name="Mondo S.J."/>
            <person name="Hensen N."/>
            <person name="Bonometti L."/>
            <person name="Westerberg I."/>
            <person name="Brannstrom I.O."/>
            <person name="Guillou S."/>
            <person name="Cros-Aarteil S."/>
            <person name="Calhoun S."/>
            <person name="Haridas S."/>
            <person name="Kuo A."/>
            <person name="Pangilinan J."/>
            <person name="Riley R."/>
            <person name="Labutti K."/>
            <person name="Andreopoulos B."/>
            <person name="Lipzen A."/>
            <person name="Chen C."/>
            <person name="Yanf M."/>
            <person name="Daum C."/>
            <person name="Ng V."/>
            <person name="Clum A."/>
            <person name="Steindorff A."/>
            <person name="Ohm R."/>
            <person name="Martin F."/>
            <person name="Silar P."/>
            <person name="Natvig D."/>
            <person name="Lalanne C."/>
            <person name="Gautier V."/>
            <person name="Ament-Velasquez S.L."/>
            <person name="Kruys A."/>
            <person name="Hutchinson M.I."/>
            <person name="Powell A.J."/>
            <person name="Barry K."/>
            <person name="Miller A.N."/>
            <person name="Grigoriev I.V."/>
            <person name="Debuchy R."/>
            <person name="Gladieux P."/>
            <person name="Thoren M.H."/>
            <person name="Johannesson H."/>
        </authorList>
    </citation>
    <scope>NUCLEOTIDE SEQUENCE</scope>
    <source>
        <strain evidence="1">CBS 626.80</strain>
    </source>
</reference>
<proteinExistence type="predicted"/>
<dbReference type="Proteomes" id="UP001303222">
    <property type="component" value="Unassembled WGS sequence"/>
</dbReference>
<organism evidence="1 2">
    <name type="scientific">Pseudoneurospora amorphoporcata</name>
    <dbReference type="NCBI Taxonomy" id="241081"/>
    <lineage>
        <taxon>Eukaryota</taxon>
        <taxon>Fungi</taxon>
        <taxon>Dikarya</taxon>
        <taxon>Ascomycota</taxon>
        <taxon>Pezizomycotina</taxon>
        <taxon>Sordariomycetes</taxon>
        <taxon>Sordariomycetidae</taxon>
        <taxon>Sordariales</taxon>
        <taxon>Sordariaceae</taxon>
        <taxon>Pseudoneurospora</taxon>
    </lineage>
</organism>
<evidence type="ECO:0000313" key="2">
    <source>
        <dbReference type="Proteomes" id="UP001303222"/>
    </source>
</evidence>
<comment type="caution">
    <text evidence="1">The sequence shown here is derived from an EMBL/GenBank/DDBJ whole genome shotgun (WGS) entry which is preliminary data.</text>
</comment>
<protein>
    <submittedName>
        <fullName evidence="1">Uncharacterized protein</fullName>
    </submittedName>
</protein>
<gene>
    <name evidence="1" type="ORF">QBC32DRAFT_369313</name>
</gene>
<dbReference type="AlphaFoldDB" id="A0AAN6P0Z0"/>
<sequence length="91" mass="10206">MTGNRQIRPGMRNTTCRSFPDKTDLSCFGMDECSVMHKSGHASRTLNVSSHAFANHFIAKKLLLPTLSPCQKDYHSQAHTRAVRRDQMGSV</sequence>
<dbReference type="EMBL" id="MU859103">
    <property type="protein sequence ID" value="KAK3953547.1"/>
    <property type="molecule type" value="Genomic_DNA"/>
</dbReference>
<keyword evidence="2" id="KW-1185">Reference proteome</keyword>